<gene>
    <name evidence="1" type="ORF">FWK35_00013327</name>
</gene>
<proteinExistence type="predicted"/>
<keyword evidence="2" id="KW-1185">Reference proteome</keyword>
<evidence type="ECO:0000313" key="1">
    <source>
        <dbReference type="EMBL" id="KAF0769761.1"/>
    </source>
</evidence>
<organism evidence="1 2">
    <name type="scientific">Aphis craccivora</name>
    <name type="common">Cowpea aphid</name>
    <dbReference type="NCBI Taxonomy" id="307492"/>
    <lineage>
        <taxon>Eukaryota</taxon>
        <taxon>Metazoa</taxon>
        <taxon>Ecdysozoa</taxon>
        <taxon>Arthropoda</taxon>
        <taxon>Hexapoda</taxon>
        <taxon>Insecta</taxon>
        <taxon>Pterygota</taxon>
        <taxon>Neoptera</taxon>
        <taxon>Paraneoptera</taxon>
        <taxon>Hemiptera</taxon>
        <taxon>Sternorrhyncha</taxon>
        <taxon>Aphidomorpha</taxon>
        <taxon>Aphidoidea</taxon>
        <taxon>Aphididae</taxon>
        <taxon>Aphidini</taxon>
        <taxon>Aphis</taxon>
        <taxon>Aphis</taxon>
    </lineage>
</organism>
<evidence type="ECO:0000313" key="2">
    <source>
        <dbReference type="Proteomes" id="UP000478052"/>
    </source>
</evidence>
<reference evidence="1 2" key="1">
    <citation type="submission" date="2019-08" db="EMBL/GenBank/DDBJ databases">
        <title>Whole genome of Aphis craccivora.</title>
        <authorList>
            <person name="Voronova N.V."/>
            <person name="Shulinski R.S."/>
            <person name="Bandarenka Y.V."/>
            <person name="Zhorov D.G."/>
            <person name="Warner D."/>
        </authorList>
    </citation>
    <scope>NUCLEOTIDE SEQUENCE [LARGE SCALE GENOMIC DNA]</scope>
    <source>
        <strain evidence="1">180601</strain>
        <tissue evidence="1">Whole Body</tissue>
    </source>
</reference>
<dbReference type="Proteomes" id="UP000478052">
    <property type="component" value="Unassembled WGS sequence"/>
</dbReference>
<comment type="caution">
    <text evidence="1">The sequence shown here is derived from an EMBL/GenBank/DDBJ whole genome shotgun (WGS) entry which is preliminary data.</text>
</comment>
<dbReference type="EMBL" id="VUJU01000538">
    <property type="protein sequence ID" value="KAF0769761.1"/>
    <property type="molecule type" value="Genomic_DNA"/>
</dbReference>
<sequence>MLCMFFFCVCVHETCRNNASISNTLGVVSDIKMNLVGTLRRSFLKFPKVL</sequence>
<name>A0A6G0ZFE1_APHCR</name>
<accession>A0A6G0ZFE1</accession>
<dbReference type="AlphaFoldDB" id="A0A6G0ZFE1"/>
<protein>
    <submittedName>
        <fullName evidence="1">Uncharacterized protein</fullName>
    </submittedName>
</protein>